<name>A0A1Q9CQ55_SYMMI</name>
<keyword evidence="4" id="KW-0732">Signal</keyword>
<reference evidence="10 11" key="1">
    <citation type="submission" date="2016-02" db="EMBL/GenBank/DDBJ databases">
        <title>Genome analysis of coral dinoflagellate symbionts highlights evolutionary adaptations to a symbiotic lifestyle.</title>
        <authorList>
            <person name="Aranda M."/>
            <person name="Li Y."/>
            <person name="Liew Y.J."/>
            <person name="Baumgarten S."/>
            <person name="Simakov O."/>
            <person name="Wilson M."/>
            <person name="Piel J."/>
            <person name="Ashoor H."/>
            <person name="Bougouffa S."/>
            <person name="Bajic V.B."/>
            <person name="Ryu T."/>
            <person name="Ravasi T."/>
            <person name="Bayer T."/>
            <person name="Micklem G."/>
            <person name="Kim H."/>
            <person name="Bhak J."/>
            <person name="Lajeunesse T.C."/>
            <person name="Voolstra C.R."/>
        </authorList>
    </citation>
    <scope>NUCLEOTIDE SEQUENCE [LARGE SCALE GENOMIC DNA]</scope>
    <source>
        <strain evidence="10 11">CCMP2467</strain>
    </source>
</reference>
<evidence type="ECO:0000256" key="4">
    <source>
        <dbReference type="ARBA" id="ARBA00022729"/>
    </source>
</evidence>
<dbReference type="InterPro" id="IPR037019">
    <property type="entry name" value="Glyco_hydro_7_sf"/>
</dbReference>
<keyword evidence="5" id="KW-0378">Hydrolase</keyword>
<dbReference type="Proteomes" id="UP000186817">
    <property type="component" value="Unassembled WGS sequence"/>
</dbReference>
<keyword evidence="9" id="KW-0624">Polysaccharide degradation</keyword>
<evidence type="ECO:0000313" key="10">
    <source>
        <dbReference type="EMBL" id="OLP85059.1"/>
    </source>
</evidence>
<evidence type="ECO:0000256" key="2">
    <source>
        <dbReference type="ARBA" id="ARBA00006044"/>
    </source>
</evidence>
<evidence type="ECO:0000256" key="9">
    <source>
        <dbReference type="ARBA" id="ARBA00023326"/>
    </source>
</evidence>
<comment type="catalytic activity">
    <reaction evidence="1">
        <text>Hydrolysis of (1-&gt;4)-beta-D-glucosidic linkages in cellulose and cellotetraose, releasing cellobiose from the non-reducing ends of the chains.</text>
        <dbReference type="EC" id="3.2.1.91"/>
    </reaction>
</comment>
<evidence type="ECO:0000313" key="11">
    <source>
        <dbReference type="Proteomes" id="UP000186817"/>
    </source>
</evidence>
<dbReference type="PANTHER" id="PTHR33753">
    <property type="entry name" value="1,4-BETA-D-GLUCAN CELLOBIOHYDROLASE B"/>
    <property type="match status" value="1"/>
</dbReference>
<dbReference type="SUPFAM" id="SSF49899">
    <property type="entry name" value="Concanavalin A-like lectins/glucanases"/>
    <property type="match status" value="1"/>
</dbReference>
<evidence type="ECO:0000256" key="7">
    <source>
        <dbReference type="ARBA" id="ARBA00023277"/>
    </source>
</evidence>
<evidence type="ECO:0000256" key="6">
    <source>
        <dbReference type="ARBA" id="ARBA00023001"/>
    </source>
</evidence>
<dbReference type="OrthoDB" id="412382at2759"/>
<comment type="similarity">
    <text evidence="2">Belongs to the glycosyl hydrolase 7 (cellulase C) family.</text>
</comment>
<dbReference type="Gene3D" id="2.70.100.10">
    <property type="entry name" value="Glycoside hydrolase, family 7, domain"/>
    <property type="match status" value="2"/>
</dbReference>
<gene>
    <name evidence="10" type="primary">celB</name>
    <name evidence="10" type="ORF">AK812_SmicGene34011</name>
</gene>
<protein>
    <recommendedName>
        <fullName evidence="3">cellulose 1,4-beta-cellobiosidase (non-reducing end)</fullName>
        <ecNumber evidence="3">3.2.1.91</ecNumber>
    </recommendedName>
</protein>
<evidence type="ECO:0000256" key="3">
    <source>
        <dbReference type="ARBA" id="ARBA00012561"/>
    </source>
</evidence>
<dbReference type="InterPro" id="IPR001722">
    <property type="entry name" value="Glyco_hydro_7"/>
</dbReference>
<comment type="caution">
    <text evidence="10">The sequence shown here is derived from an EMBL/GenBank/DDBJ whole genome shotgun (WGS) entry which is preliminary data.</text>
</comment>
<evidence type="ECO:0000256" key="5">
    <source>
        <dbReference type="ARBA" id="ARBA00022801"/>
    </source>
</evidence>
<dbReference type="GO" id="GO:0030245">
    <property type="term" value="P:cellulose catabolic process"/>
    <property type="evidence" value="ECO:0007669"/>
    <property type="project" value="UniProtKB-KW"/>
</dbReference>
<dbReference type="PANTHER" id="PTHR33753:SF2">
    <property type="entry name" value="GLYCOSIDE HYDROLASE FAMILY 7 PROTEIN"/>
    <property type="match status" value="1"/>
</dbReference>
<evidence type="ECO:0000256" key="1">
    <source>
        <dbReference type="ARBA" id="ARBA00001641"/>
    </source>
</evidence>
<accession>A0A1Q9CQ55</accession>
<proteinExistence type="inferred from homology"/>
<keyword evidence="6" id="KW-0136">Cellulose degradation</keyword>
<dbReference type="EMBL" id="LSRX01000998">
    <property type="protein sequence ID" value="OLP85059.1"/>
    <property type="molecule type" value="Genomic_DNA"/>
</dbReference>
<organism evidence="10 11">
    <name type="scientific">Symbiodinium microadriaticum</name>
    <name type="common">Dinoflagellate</name>
    <name type="synonym">Zooxanthella microadriatica</name>
    <dbReference type="NCBI Taxonomy" id="2951"/>
    <lineage>
        <taxon>Eukaryota</taxon>
        <taxon>Sar</taxon>
        <taxon>Alveolata</taxon>
        <taxon>Dinophyceae</taxon>
        <taxon>Suessiales</taxon>
        <taxon>Symbiodiniaceae</taxon>
        <taxon>Symbiodinium</taxon>
    </lineage>
</organism>
<keyword evidence="8" id="KW-0326">Glycosidase</keyword>
<dbReference type="GO" id="GO:0016162">
    <property type="term" value="F:cellulose 1,4-beta-cellobiosidase activity"/>
    <property type="evidence" value="ECO:0007669"/>
    <property type="project" value="UniProtKB-EC"/>
</dbReference>
<keyword evidence="7" id="KW-0119">Carbohydrate metabolism</keyword>
<dbReference type="EC" id="3.2.1.91" evidence="3"/>
<keyword evidence="11" id="KW-1185">Reference proteome</keyword>
<evidence type="ECO:0000256" key="8">
    <source>
        <dbReference type="ARBA" id="ARBA00023295"/>
    </source>
</evidence>
<sequence>MAFPCEHSDARSYLPVDTAIPARSSQECGFEDQLEEQLAEQAEELDEPSLPSAEQQGRGRWKLVCAGLIAAAAIFVTVKGVRKASVSLRGAADVALWEVATNHCGGTFEVAGMGTVHLINAEGNTPGDAASNPWIEDSKINLASQARAYWGSACNPQGGYSQEDYLDVPLLNRRLQYTTDLSGAGCGCNTAFYLVSMTRGNTWETNCKDYYCDAMSVCGVRCLELDIQEANTRAFHSTFHDLRSEKDNFIGTGGGGAEWLGPRDWSANQYGVNGTCINTAKKFQVAIEFPVQEGTEQLKSIDVTLMQDGCSLRASKYDQALLQAFSDDLKKGMTPVLSYWNDAKMTWLDGNGMGEEAMSFCSKEDDLRRSCSKTVSFEDFSIAPLTEIVSM</sequence>
<dbReference type="InterPro" id="IPR013320">
    <property type="entry name" value="ConA-like_dom_sf"/>
</dbReference>
<dbReference type="AlphaFoldDB" id="A0A1Q9CQ55"/>